<dbReference type="EMBL" id="JOWA01000143">
    <property type="protein sequence ID" value="KEZ39738.1"/>
    <property type="molecule type" value="Genomic_DNA"/>
</dbReference>
<sequence>MSLSKLEETPELLARRAVMNREILETVQAKLAENPSWDLNGEIRGLAMDALKKHFAHPTAKLLQERRKPPPPKPQNFTAVLVRSPEKTVILNPLSDAAKTLIFGAIGEEDGGVEDEDSLDKGVCRVLRHAEVIAKLSGRGGVLRCGGGSGSDIAIKVVPASETTAFETEYSALLYLAENAPDFPAPKPHGLIGLGDSRLMLMSYIPSTTLKSVWPTLSDSNKLSIQRQLNQIFMRLREFKQKDRRLGGLGGEGVSDHHAWVDHADTETVMTTATVFRDFQFSIKAPCGPEYAAFLKSLLPHPDPDEPAVFTHGDFFPGNIMVDLDPTKAQEYVVSGIVDWETSGFYPAWFEASKVLYTFNESGRGTMQDWWKYVPSCIAPASRPVEWAVGRLWDKANGIDA</sequence>
<protein>
    <recommendedName>
        <fullName evidence="1">Aminoglycoside phosphotransferase domain-containing protein</fullName>
    </recommendedName>
</protein>
<proteinExistence type="predicted"/>
<keyword evidence="3" id="KW-1185">Reference proteome</keyword>
<dbReference type="Pfam" id="PF01636">
    <property type="entry name" value="APH"/>
    <property type="match status" value="1"/>
</dbReference>
<dbReference type="AlphaFoldDB" id="A0A084FXC6"/>
<dbReference type="OrthoDB" id="3250044at2759"/>
<evidence type="ECO:0000313" key="2">
    <source>
        <dbReference type="EMBL" id="KEZ39738.1"/>
    </source>
</evidence>
<dbReference type="Proteomes" id="UP000028545">
    <property type="component" value="Unassembled WGS sequence"/>
</dbReference>
<dbReference type="Gene3D" id="3.90.1200.10">
    <property type="match status" value="1"/>
</dbReference>
<organism evidence="2 3">
    <name type="scientific">Pseudallescheria apiosperma</name>
    <name type="common">Scedosporium apiospermum</name>
    <dbReference type="NCBI Taxonomy" id="563466"/>
    <lineage>
        <taxon>Eukaryota</taxon>
        <taxon>Fungi</taxon>
        <taxon>Dikarya</taxon>
        <taxon>Ascomycota</taxon>
        <taxon>Pezizomycotina</taxon>
        <taxon>Sordariomycetes</taxon>
        <taxon>Hypocreomycetidae</taxon>
        <taxon>Microascales</taxon>
        <taxon>Microascaceae</taxon>
        <taxon>Scedosporium</taxon>
    </lineage>
</organism>
<evidence type="ECO:0000313" key="3">
    <source>
        <dbReference type="Proteomes" id="UP000028545"/>
    </source>
</evidence>
<dbReference type="RefSeq" id="XP_016639537.1">
    <property type="nucleotide sequence ID" value="XM_016791027.1"/>
</dbReference>
<dbReference type="InterPro" id="IPR011009">
    <property type="entry name" value="Kinase-like_dom_sf"/>
</dbReference>
<dbReference type="CDD" id="cd05120">
    <property type="entry name" value="APH_ChoK_like"/>
    <property type="match status" value="1"/>
</dbReference>
<evidence type="ECO:0000259" key="1">
    <source>
        <dbReference type="Pfam" id="PF01636"/>
    </source>
</evidence>
<accession>A0A084FXC6</accession>
<comment type="caution">
    <text evidence="2">The sequence shown here is derived from an EMBL/GenBank/DDBJ whole genome shotgun (WGS) entry which is preliminary data.</text>
</comment>
<dbReference type="GeneID" id="27728768"/>
<dbReference type="VEuPathDB" id="FungiDB:SAPIO_CDS9696"/>
<feature type="domain" description="Aminoglycoside phosphotransferase" evidence="1">
    <location>
        <begin position="153"/>
        <end position="360"/>
    </location>
</feature>
<reference evidence="2 3" key="1">
    <citation type="journal article" date="2014" name="Genome Announc.">
        <title>Draft genome sequence of the pathogenic fungus Scedosporium apiospermum.</title>
        <authorList>
            <person name="Vandeputte P."/>
            <person name="Ghamrawi S."/>
            <person name="Rechenmann M."/>
            <person name="Iltis A."/>
            <person name="Giraud S."/>
            <person name="Fleury M."/>
            <person name="Thornton C."/>
            <person name="Delhaes L."/>
            <person name="Meyer W."/>
            <person name="Papon N."/>
            <person name="Bouchara J.P."/>
        </authorList>
    </citation>
    <scope>NUCLEOTIDE SEQUENCE [LARGE SCALE GENOMIC DNA]</scope>
    <source>
        <strain evidence="2 3">IHEM 14462</strain>
    </source>
</reference>
<name>A0A084FXC6_PSEDA</name>
<dbReference type="HOGENOM" id="CLU_021768_10_2_1"/>
<gene>
    <name evidence="2" type="ORF">SAPIO_CDS9696</name>
</gene>
<dbReference type="OMA" id="WNWRTDI"/>
<dbReference type="KEGG" id="sapo:SAPIO_CDS9696"/>
<dbReference type="SUPFAM" id="SSF56112">
    <property type="entry name" value="Protein kinase-like (PK-like)"/>
    <property type="match status" value="1"/>
</dbReference>
<dbReference type="InterPro" id="IPR002575">
    <property type="entry name" value="Aminoglycoside_PTrfase"/>
</dbReference>
<dbReference type="PANTHER" id="PTHR21310">
    <property type="entry name" value="AMINOGLYCOSIDE PHOSPHOTRANSFERASE-RELATED-RELATED"/>
    <property type="match status" value="1"/>
</dbReference>
<dbReference type="InterPro" id="IPR051678">
    <property type="entry name" value="AGP_Transferase"/>
</dbReference>
<dbReference type="PANTHER" id="PTHR21310:SF15">
    <property type="entry name" value="AMINOGLYCOSIDE PHOSPHOTRANSFERASE DOMAIN-CONTAINING PROTEIN"/>
    <property type="match status" value="1"/>
</dbReference>